<protein>
    <submittedName>
        <fullName evidence="1">Uncharacterized protein</fullName>
    </submittedName>
</protein>
<evidence type="ECO:0000313" key="2">
    <source>
        <dbReference type="Proteomes" id="UP000054053"/>
    </source>
</evidence>
<gene>
    <name evidence="1" type="ORF">UVI_02025300</name>
</gene>
<dbReference type="Proteomes" id="UP000054053">
    <property type="component" value="Unassembled WGS sequence"/>
</dbReference>
<comment type="caution">
    <text evidence="1">The sequence shown here is derived from an EMBL/GenBank/DDBJ whole genome shotgun (WGS) entry which is preliminary data.</text>
</comment>
<evidence type="ECO:0000313" key="1">
    <source>
        <dbReference type="EMBL" id="GAO13175.1"/>
    </source>
</evidence>
<reference evidence="2" key="1">
    <citation type="journal article" date="2016" name="Genome Announc.">
        <title>Genome sequence of Ustilaginoidea virens IPU010, a rice pathogenic fungus causing false smut.</title>
        <authorList>
            <person name="Kumagai T."/>
            <person name="Ishii T."/>
            <person name="Terai G."/>
            <person name="Umemura M."/>
            <person name="Machida M."/>
            <person name="Asai K."/>
        </authorList>
    </citation>
    <scope>NUCLEOTIDE SEQUENCE [LARGE SCALE GENOMIC DNA]</scope>
    <source>
        <strain evidence="2">IPU010</strain>
    </source>
</reference>
<organism evidence="1 2">
    <name type="scientific">Ustilaginoidea virens</name>
    <name type="common">Rice false smut fungus</name>
    <name type="synonym">Villosiclava virens</name>
    <dbReference type="NCBI Taxonomy" id="1159556"/>
    <lineage>
        <taxon>Eukaryota</taxon>
        <taxon>Fungi</taxon>
        <taxon>Dikarya</taxon>
        <taxon>Ascomycota</taxon>
        <taxon>Pezizomycotina</taxon>
        <taxon>Sordariomycetes</taxon>
        <taxon>Hypocreomycetidae</taxon>
        <taxon>Hypocreales</taxon>
        <taxon>Clavicipitaceae</taxon>
        <taxon>Ustilaginoidea</taxon>
    </lineage>
</organism>
<sequence>MAKCKVRPQPRTAARCAEAHKDEFRHALSESIRLGGWLLRERCQALTLHASDGSEPLAREASAEMPKVKV</sequence>
<dbReference type="EMBL" id="BBTG02000010">
    <property type="protein sequence ID" value="GAO13175.1"/>
    <property type="molecule type" value="Genomic_DNA"/>
</dbReference>
<name>A0A1B5KR36_USTVR</name>
<accession>A0A1B5KR36</accession>
<proteinExistence type="predicted"/>
<dbReference type="AlphaFoldDB" id="A0A1B5KR36"/>